<name>A0A1X7AHA2_9GAMM</name>
<dbReference type="EMBL" id="FWPT01000003">
    <property type="protein sequence ID" value="SMA41456.1"/>
    <property type="molecule type" value="Genomic_DNA"/>
</dbReference>
<gene>
    <name evidence="1" type="ORF">EHSB41UT_01258</name>
</gene>
<evidence type="ECO:0000313" key="2">
    <source>
        <dbReference type="Proteomes" id="UP000196573"/>
    </source>
</evidence>
<dbReference type="AlphaFoldDB" id="A0A1X7AHA2"/>
<organism evidence="1 2">
    <name type="scientific">Parendozoicomonas haliclonae</name>
    <dbReference type="NCBI Taxonomy" id="1960125"/>
    <lineage>
        <taxon>Bacteria</taxon>
        <taxon>Pseudomonadati</taxon>
        <taxon>Pseudomonadota</taxon>
        <taxon>Gammaproteobacteria</taxon>
        <taxon>Oceanospirillales</taxon>
        <taxon>Endozoicomonadaceae</taxon>
        <taxon>Parendozoicomonas</taxon>
    </lineage>
</organism>
<proteinExistence type="predicted"/>
<sequence length="333" mass="38807">MIEYLFPVDYEDQLDQWEADHRVSPTITHIGGRNENLTPLKTTTWSPSNGQRTCEHCHCVFTPPASSFSIHCNRCQGRYRQYGMYELPKQWKGDKALKAVRRATQKVLQAVSVESCAEYRHAFRAVSNLFSSPPADAFHLYRSTPSLSQIQTTELKARYLSYHLLMHADHEELLGKALELVAVVTHDWSIINYAGEEVREIWLGHELIRSYRKPKVRTDRGVIRHWSYIDRDCKQVIGNALLKPLQALYNALQPAIAMRLKHELVISQKRTEARTEAVRYRHSQTMKAQRWPTMAKDYICGRIMTREEDGSWRPAIEAEMGNWRRFEYHAPTH</sequence>
<reference evidence="1 2" key="1">
    <citation type="submission" date="2017-03" db="EMBL/GenBank/DDBJ databases">
        <authorList>
            <person name="Afonso C.L."/>
            <person name="Miller P.J."/>
            <person name="Scott M.A."/>
            <person name="Spackman E."/>
            <person name="Goraichik I."/>
            <person name="Dimitrov K.M."/>
            <person name="Suarez D.L."/>
            <person name="Swayne D.E."/>
        </authorList>
    </citation>
    <scope>NUCLEOTIDE SEQUENCE [LARGE SCALE GENOMIC DNA]</scope>
    <source>
        <strain evidence="1">SB41UT1</strain>
    </source>
</reference>
<keyword evidence="2" id="KW-1185">Reference proteome</keyword>
<evidence type="ECO:0000313" key="1">
    <source>
        <dbReference type="EMBL" id="SMA41456.1"/>
    </source>
</evidence>
<protein>
    <submittedName>
        <fullName evidence="1">Uncharacterized protein</fullName>
    </submittedName>
</protein>
<accession>A0A1X7AHA2</accession>
<dbReference type="Proteomes" id="UP000196573">
    <property type="component" value="Unassembled WGS sequence"/>
</dbReference>